<dbReference type="InterPro" id="IPR016032">
    <property type="entry name" value="Sig_transdc_resp-reg_C-effctor"/>
</dbReference>
<dbReference type="AlphaFoldDB" id="G9ERL8"/>
<protein>
    <recommendedName>
        <fullName evidence="1">HTH luxR-type domain-containing protein</fullName>
    </recommendedName>
</protein>
<dbReference type="InParanoid" id="G9ERL8"/>
<dbReference type="GO" id="GO:0006355">
    <property type="term" value="P:regulation of DNA-templated transcription"/>
    <property type="evidence" value="ECO:0007669"/>
    <property type="project" value="InterPro"/>
</dbReference>
<keyword evidence="3" id="KW-1185">Reference proteome</keyword>
<accession>G9ERL8</accession>
<evidence type="ECO:0000313" key="3">
    <source>
        <dbReference type="Proteomes" id="UP000002770"/>
    </source>
</evidence>
<dbReference type="HOGENOM" id="CLU_3008751_0_0_6"/>
<organism evidence="2 3">
    <name type="scientific">Legionella drancourtii LLAP12</name>
    <dbReference type="NCBI Taxonomy" id="658187"/>
    <lineage>
        <taxon>Bacteria</taxon>
        <taxon>Pseudomonadati</taxon>
        <taxon>Pseudomonadota</taxon>
        <taxon>Gammaproteobacteria</taxon>
        <taxon>Legionellales</taxon>
        <taxon>Legionellaceae</taxon>
        <taxon>Legionella</taxon>
    </lineage>
</organism>
<evidence type="ECO:0000313" key="2">
    <source>
        <dbReference type="EMBL" id="EHL30187.1"/>
    </source>
</evidence>
<dbReference type="Gene3D" id="1.10.10.10">
    <property type="entry name" value="Winged helix-like DNA-binding domain superfamily/Winged helix DNA-binding domain"/>
    <property type="match status" value="1"/>
</dbReference>
<sequence>MHLTIKGYTAKRIARELGISHHTIEEYLLNIRIKMGAASKSELIEMTIDEFIPVDF</sequence>
<dbReference type="SUPFAM" id="SSF46894">
    <property type="entry name" value="C-terminal effector domain of the bipartite response regulators"/>
    <property type="match status" value="1"/>
</dbReference>
<evidence type="ECO:0000259" key="1">
    <source>
        <dbReference type="PROSITE" id="PS50043"/>
    </source>
</evidence>
<dbReference type="EMBL" id="JH413835">
    <property type="protein sequence ID" value="EHL30187.1"/>
    <property type="molecule type" value="Genomic_DNA"/>
</dbReference>
<dbReference type="Pfam" id="PF00196">
    <property type="entry name" value="GerE"/>
    <property type="match status" value="1"/>
</dbReference>
<dbReference type="InterPro" id="IPR000792">
    <property type="entry name" value="Tscrpt_reg_LuxR_C"/>
</dbReference>
<dbReference type="GO" id="GO:0003677">
    <property type="term" value="F:DNA binding"/>
    <property type="evidence" value="ECO:0007669"/>
    <property type="project" value="InterPro"/>
</dbReference>
<reference evidence="2 3" key="1">
    <citation type="journal article" date="2011" name="BMC Genomics">
        <title>Insight into cross-talk between intra-amoebal pathogens.</title>
        <authorList>
            <person name="Gimenez G."/>
            <person name="Bertelli C."/>
            <person name="Moliner C."/>
            <person name="Robert C."/>
            <person name="Raoult D."/>
            <person name="Fournier P.E."/>
            <person name="Greub G."/>
        </authorList>
    </citation>
    <scope>NUCLEOTIDE SEQUENCE [LARGE SCALE GENOMIC DNA]</scope>
    <source>
        <strain evidence="2 3">LLAP12</strain>
    </source>
</reference>
<dbReference type="PROSITE" id="PS50043">
    <property type="entry name" value="HTH_LUXR_2"/>
    <property type="match status" value="1"/>
</dbReference>
<name>G9ERL8_9GAMM</name>
<dbReference type="InterPro" id="IPR036388">
    <property type="entry name" value="WH-like_DNA-bd_sf"/>
</dbReference>
<dbReference type="PROSITE" id="PS00622">
    <property type="entry name" value="HTH_LUXR_1"/>
    <property type="match status" value="1"/>
</dbReference>
<dbReference type="SMART" id="SM00421">
    <property type="entry name" value="HTH_LUXR"/>
    <property type="match status" value="1"/>
</dbReference>
<gene>
    <name evidence="2" type="ORF">LDG_7934</name>
</gene>
<proteinExistence type="predicted"/>
<feature type="domain" description="HTH luxR-type" evidence="1">
    <location>
        <begin position="1"/>
        <end position="51"/>
    </location>
</feature>
<dbReference type="Proteomes" id="UP000002770">
    <property type="component" value="Unassembled WGS sequence"/>
</dbReference>